<organism evidence="4 5">
    <name type="scientific">Xenorhabdus mauleonii</name>
    <dbReference type="NCBI Taxonomy" id="351675"/>
    <lineage>
        <taxon>Bacteria</taxon>
        <taxon>Pseudomonadati</taxon>
        <taxon>Pseudomonadota</taxon>
        <taxon>Gammaproteobacteria</taxon>
        <taxon>Enterobacterales</taxon>
        <taxon>Morganellaceae</taxon>
        <taxon>Xenorhabdus</taxon>
    </lineage>
</organism>
<evidence type="ECO:0000313" key="4">
    <source>
        <dbReference type="EMBL" id="SFJ58765.1"/>
    </source>
</evidence>
<feature type="transmembrane region" description="Helical" evidence="2">
    <location>
        <begin position="15"/>
        <end position="34"/>
    </location>
</feature>
<dbReference type="RefSeq" id="WP_092511391.1">
    <property type="nucleotide sequence ID" value="NZ_CAWNQB010000004.1"/>
</dbReference>
<keyword evidence="2" id="KW-1133">Transmembrane helix</keyword>
<dbReference type="STRING" id="351675.SAMN05421680_111134"/>
<keyword evidence="1" id="KW-0175">Coiled coil</keyword>
<dbReference type="Gene3D" id="1.10.287.1490">
    <property type="match status" value="1"/>
</dbReference>
<dbReference type="Proteomes" id="UP000198919">
    <property type="component" value="Unassembled WGS sequence"/>
</dbReference>
<reference evidence="3 6" key="3">
    <citation type="journal article" date="2017" name="Nat. Microbiol.">
        <title>Natural product diversity associated with the nematode symbionts Photorhabdus and Xenorhabdus.</title>
        <authorList>
            <person name="Tobias N.J."/>
            <person name="Wolff H."/>
            <person name="Djahanschiri B."/>
            <person name="Grundmann F."/>
            <person name="Kronenwerth M."/>
            <person name="Shi Y.M."/>
            <person name="Simonyi S."/>
            <person name="Grun P."/>
            <person name="Shapiro-Ilan D."/>
            <person name="Pidot S.J."/>
            <person name="Stinear T.P."/>
            <person name="Ebersberger I."/>
            <person name="Bode H.B."/>
        </authorList>
    </citation>
    <scope>NUCLEOTIDE SEQUENCE [LARGE SCALE GENOMIC DNA]</scope>
    <source>
        <strain evidence="3 6">DSM 17908</strain>
    </source>
</reference>
<sequence length="150" mass="16461">MLLGGMTALPIGKSLKFAGIGIVIGAVSLGGLLAHHHYKNLTAHVTAINQANSVLSNENNSLKTAIGTQHENIHRLNSDIAERDSRLIALDASQKRLENEIKQQQKESDRAIEQFKTGLANAQCADQRMPDGIIRLQHQRTAEFNRRYGG</sequence>
<name>A0A1I3SJC2_9GAMM</name>
<feature type="coiled-coil region" evidence="1">
    <location>
        <begin position="87"/>
        <end position="114"/>
    </location>
</feature>
<keyword evidence="2" id="KW-0472">Membrane</keyword>
<evidence type="ECO:0000313" key="3">
    <source>
        <dbReference type="EMBL" id="PHM39206.1"/>
    </source>
</evidence>
<keyword evidence="3" id="KW-0131">Cell cycle</keyword>
<protein>
    <submittedName>
        <fullName evidence="3">Cell division protein FtsL</fullName>
    </submittedName>
</protein>
<evidence type="ECO:0000313" key="5">
    <source>
        <dbReference type="Proteomes" id="UP000198919"/>
    </source>
</evidence>
<keyword evidence="2" id="KW-0812">Transmembrane</keyword>
<gene>
    <name evidence="3" type="primary">ftsL</name>
    <name evidence="4" type="ORF">SAMN05421680_111134</name>
    <name evidence="3" type="ORF">Xmau_03113</name>
</gene>
<dbReference type="AlphaFoldDB" id="A0A1I3SJC2"/>
<dbReference type="EMBL" id="FORG01000011">
    <property type="protein sequence ID" value="SFJ58765.1"/>
    <property type="molecule type" value="Genomic_DNA"/>
</dbReference>
<evidence type="ECO:0000313" key="6">
    <source>
        <dbReference type="Proteomes" id="UP000224607"/>
    </source>
</evidence>
<reference evidence="4" key="1">
    <citation type="submission" date="2016-10" db="EMBL/GenBank/DDBJ databases">
        <authorList>
            <person name="de Groot N.N."/>
        </authorList>
    </citation>
    <scope>NUCLEOTIDE SEQUENCE [LARGE SCALE GENOMIC DNA]</scope>
    <source>
        <strain evidence="4">DSM 17908</strain>
    </source>
</reference>
<dbReference type="OrthoDB" id="6445447at2"/>
<keyword evidence="3" id="KW-0132">Cell division</keyword>
<accession>A0A1I3SJC2</accession>
<reference evidence="5" key="2">
    <citation type="submission" date="2016-10" db="EMBL/GenBank/DDBJ databases">
        <authorList>
            <person name="Varghese N."/>
            <person name="Submissions S."/>
        </authorList>
    </citation>
    <scope>NUCLEOTIDE SEQUENCE [LARGE SCALE GENOMIC DNA]</scope>
    <source>
        <strain evidence="5">DSM 17908</strain>
    </source>
</reference>
<evidence type="ECO:0000256" key="1">
    <source>
        <dbReference type="SAM" id="Coils"/>
    </source>
</evidence>
<dbReference type="EMBL" id="NITY01000012">
    <property type="protein sequence ID" value="PHM39206.1"/>
    <property type="molecule type" value="Genomic_DNA"/>
</dbReference>
<evidence type="ECO:0000256" key="2">
    <source>
        <dbReference type="SAM" id="Phobius"/>
    </source>
</evidence>
<dbReference type="Proteomes" id="UP000224607">
    <property type="component" value="Unassembled WGS sequence"/>
</dbReference>
<dbReference type="GO" id="GO:0051301">
    <property type="term" value="P:cell division"/>
    <property type="evidence" value="ECO:0007669"/>
    <property type="project" value="UniProtKB-KW"/>
</dbReference>
<keyword evidence="6" id="KW-1185">Reference proteome</keyword>
<proteinExistence type="predicted"/>